<feature type="region of interest" description="Disordered" evidence="1">
    <location>
        <begin position="118"/>
        <end position="148"/>
    </location>
</feature>
<evidence type="ECO:0000256" key="1">
    <source>
        <dbReference type="SAM" id="MobiDB-lite"/>
    </source>
</evidence>
<evidence type="ECO:0000313" key="3">
    <source>
        <dbReference type="Proteomes" id="UP000053611"/>
    </source>
</evidence>
<keyword evidence="3" id="KW-1185">Reference proteome</keyword>
<feature type="compositionally biased region" description="Low complexity" evidence="1">
    <location>
        <begin position="64"/>
        <end position="77"/>
    </location>
</feature>
<sequence length="234" mass="25362">MASYLMTPPTVPRKRSRQSANASFEPLLATPELVKSPSNASFESAEPCTPRSQRFTPLPPPTPRFTRTQTPQTKAVVPPSPSPAARFRKAYLDSASASDPITPPKMHILAVAPPATPLHQQRRALTPHSPSPVTAAPSALASAPSSDDLPFRVRPFARASVQRASAALQDLMFDADPFLDMDMDVDEAFGPVFTTPKKAAHTPEPELPCTPPRQVRRGLPRSPRHWNLASAVRA</sequence>
<feature type="compositionally biased region" description="Basic residues" evidence="1">
    <location>
        <begin position="214"/>
        <end position="224"/>
    </location>
</feature>
<dbReference type="GeneID" id="28986539"/>
<accession>A0A0J0XUH7</accession>
<organism evidence="2 3">
    <name type="scientific">Cutaneotrichosporon oleaginosum</name>
    <dbReference type="NCBI Taxonomy" id="879819"/>
    <lineage>
        <taxon>Eukaryota</taxon>
        <taxon>Fungi</taxon>
        <taxon>Dikarya</taxon>
        <taxon>Basidiomycota</taxon>
        <taxon>Agaricomycotina</taxon>
        <taxon>Tremellomycetes</taxon>
        <taxon>Trichosporonales</taxon>
        <taxon>Trichosporonaceae</taxon>
        <taxon>Cutaneotrichosporon</taxon>
    </lineage>
</organism>
<name>A0A0J0XUH7_9TREE</name>
<reference evidence="2 3" key="1">
    <citation type="submission" date="2015-03" db="EMBL/GenBank/DDBJ databases">
        <title>Genomics and transcriptomics of the oil-accumulating basidiomycete yeast T. oleaginosus allow insights into substrate utilization and the diverse evolutionary trajectories of mating systems in fungi.</title>
        <authorList>
            <consortium name="DOE Joint Genome Institute"/>
            <person name="Kourist R."/>
            <person name="Kracht O."/>
            <person name="Bracharz F."/>
            <person name="Lipzen A."/>
            <person name="Nolan M."/>
            <person name="Ohm R."/>
            <person name="Grigoriev I."/>
            <person name="Sun S."/>
            <person name="Heitman J."/>
            <person name="Bruck T."/>
            <person name="Nowrousian M."/>
        </authorList>
    </citation>
    <scope>NUCLEOTIDE SEQUENCE [LARGE SCALE GENOMIC DNA]</scope>
    <source>
        <strain evidence="2 3">IBC0246</strain>
    </source>
</reference>
<dbReference type="RefSeq" id="XP_018281224.1">
    <property type="nucleotide sequence ID" value="XM_018425936.1"/>
</dbReference>
<feature type="region of interest" description="Disordered" evidence="1">
    <location>
        <begin position="1"/>
        <end position="84"/>
    </location>
</feature>
<proteinExistence type="predicted"/>
<dbReference type="AlphaFoldDB" id="A0A0J0XUH7"/>
<dbReference type="EMBL" id="KQ087185">
    <property type="protein sequence ID" value="KLT44733.1"/>
    <property type="molecule type" value="Genomic_DNA"/>
</dbReference>
<feature type="region of interest" description="Disordered" evidence="1">
    <location>
        <begin position="195"/>
        <end position="234"/>
    </location>
</feature>
<feature type="compositionally biased region" description="Low complexity" evidence="1">
    <location>
        <begin position="127"/>
        <end position="146"/>
    </location>
</feature>
<dbReference type="Proteomes" id="UP000053611">
    <property type="component" value="Unassembled WGS sequence"/>
</dbReference>
<protein>
    <submittedName>
        <fullName evidence="2">Uncharacterized protein</fullName>
    </submittedName>
</protein>
<evidence type="ECO:0000313" key="2">
    <source>
        <dbReference type="EMBL" id="KLT44733.1"/>
    </source>
</evidence>
<gene>
    <name evidence="2" type="ORF">CC85DRAFT_311019</name>
</gene>